<proteinExistence type="predicted"/>
<dbReference type="Pfam" id="PF07007">
    <property type="entry name" value="LprI"/>
    <property type="match status" value="1"/>
</dbReference>
<name>A0ABN6H3B5_9BACT</name>
<dbReference type="InterPro" id="IPR009739">
    <property type="entry name" value="LprI-like_N"/>
</dbReference>
<keyword evidence="3" id="KW-1185">Reference proteome</keyword>
<sequence length="223" mass="25749">MVGWVLLVAASADELSEAKKSFEKQDAALNKTYAELKKGLAPYLFEKLQEEQREWIEHRDYLSDYFDERRETPEQKAEKWEIAAGLTESRVEWLNAWNRIGKREGWSGKYSDSRGGWLEIVEKDGKVHFALSVVRGPTFHLGDIRGELRVNGGMAWFEVKEEGQDAPTWLTFVETNDGTGRIRVFGANTQYFHGARAYFEGSYLWLGELTDEEKREVIEGEEK</sequence>
<organism evidence="2 3">
    <name type="scientific">Haloferula helveola</name>
    <dbReference type="NCBI Taxonomy" id="490095"/>
    <lineage>
        <taxon>Bacteria</taxon>
        <taxon>Pseudomonadati</taxon>
        <taxon>Verrucomicrobiota</taxon>
        <taxon>Verrucomicrobiia</taxon>
        <taxon>Verrucomicrobiales</taxon>
        <taxon>Verrucomicrobiaceae</taxon>
        <taxon>Haloferula</taxon>
    </lineage>
</organism>
<reference evidence="2 3" key="1">
    <citation type="submission" date="2021-06" db="EMBL/GenBank/DDBJ databases">
        <title>Complete genome of Haloferula helveola possessing various polysaccharide degrading enzymes.</title>
        <authorList>
            <person name="Takami H."/>
            <person name="Huang C."/>
            <person name="Hamasaki K."/>
        </authorList>
    </citation>
    <scope>NUCLEOTIDE SEQUENCE [LARGE SCALE GENOMIC DNA]</scope>
    <source>
        <strain evidence="2 3">CN-1</strain>
    </source>
</reference>
<protein>
    <submittedName>
        <fullName evidence="2">Urease-associated protein</fullName>
    </submittedName>
</protein>
<evidence type="ECO:0000259" key="1">
    <source>
        <dbReference type="Pfam" id="PF07007"/>
    </source>
</evidence>
<evidence type="ECO:0000313" key="3">
    <source>
        <dbReference type="Proteomes" id="UP001374893"/>
    </source>
</evidence>
<dbReference type="EMBL" id="AP024702">
    <property type="protein sequence ID" value="BCX48117.1"/>
    <property type="molecule type" value="Genomic_DNA"/>
</dbReference>
<feature type="domain" description="Lysozyme inhibitor LprI-like N-terminal" evidence="1">
    <location>
        <begin position="16"/>
        <end position="72"/>
    </location>
</feature>
<dbReference type="Gene3D" id="1.20.1270.180">
    <property type="match status" value="1"/>
</dbReference>
<accession>A0ABN6H3B5</accession>
<evidence type="ECO:0000313" key="2">
    <source>
        <dbReference type="EMBL" id="BCX48117.1"/>
    </source>
</evidence>
<dbReference type="Proteomes" id="UP001374893">
    <property type="component" value="Chromosome"/>
</dbReference>
<gene>
    <name evidence="2" type="ORF">HAHE_20250</name>
</gene>